<evidence type="ECO:0008006" key="4">
    <source>
        <dbReference type="Google" id="ProtNLM"/>
    </source>
</evidence>
<evidence type="ECO:0000313" key="2">
    <source>
        <dbReference type="EMBL" id="GHD04739.1"/>
    </source>
</evidence>
<dbReference type="Proteomes" id="UP000638353">
    <property type="component" value="Unassembled WGS sequence"/>
</dbReference>
<comment type="caution">
    <text evidence="2">The sequence shown here is derived from an EMBL/GenBank/DDBJ whole genome shotgun (WGS) entry which is preliminary data.</text>
</comment>
<protein>
    <recommendedName>
        <fullName evidence="4">Methyltransferase</fullName>
    </recommendedName>
</protein>
<dbReference type="AlphaFoldDB" id="A0A919CCR1"/>
<gene>
    <name evidence="2" type="ORF">GCM10010334_54200</name>
</gene>
<dbReference type="EMBL" id="BMVC01000011">
    <property type="protein sequence ID" value="GHD04739.1"/>
    <property type="molecule type" value="Genomic_DNA"/>
</dbReference>
<evidence type="ECO:0000313" key="3">
    <source>
        <dbReference type="Proteomes" id="UP000638353"/>
    </source>
</evidence>
<reference evidence="2" key="2">
    <citation type="submission" date="2020-09" db="EMBL/GenBank/DDBJ databases">
        <authorList>
            <person name="Sun Q."/>
            <person name="Ohkuma M."/>
        </authorList>
    </citation>
    <scope>NUCLEOTIDE SEQUENCE</scope>
    <source>
        <strain evidence="2">JCM 4637</strain>
    </source>
</reference>
<sequence>MLAGHVGEEGVRRPRQAYGGHPVSYTSHLLPPPRLIALLRGAGFALDTQIVDEPAEGATRTHATFLAHRPA</sequence>
<feature type="region of interest" description="Disordered" evidence="1">
    <location>
        <begin position="1"/>
        <end position="24"/>
    </location>
</feature>
<organism evidence="2 3">
    <name type="scientific">Streptomyces finlayi</name>
    <dbReference type="NCBI Taxonomy" id="67296"/>
    <lineage>
        <taxon>Bacteria</taxon>
        <taxon>Bacillati</taxon>
        <taxon>Actinomycetota</taxon>
        <taxon>Actinomycetes</taxon>
        <taxon>Kitasatosporales</taxon>
        <taxon>Streptomycetaceae</taxon>
        <taxon>Streptomyces</taxon>
    </lineage>
</organism>
<feature type="compositionally biased region" description="Basic and acidic residues" evidence="1">
    <location>
        <begin position="1"/>
        <end position="12"/>
    </location>
</feature>
<name>A0A919CCR1_9ACTN</name>
<proteinExistence type="predicted"/>
<evidence type="ECO:0000256" key="1">
    <source>
        <dbReference type="SAM" id="MobiDB-lite"/>
    </source>
</evidence>
<reference evidence="2" key="1">
    <citation type="journal article" date="2014" name="Int. J. Syst. Evol. Microbiol.">
        <title>Complete genome sequence of Corynebacterium casei LMG S-19264T (=DSM 44701T), isolated from a smear-ripened cheese.</title>
        <authorList>
            <consortium name="US DOE Joint Genome Institute (JGI-PGF)"/>
            <person name="Walter F."/>
            <person name="Albersmeier A."/>
            <person name="Kalinowski J."/>
            <person name="Ruckert C."/>
        </authorList>
    </citation>
    <scope>NUCLEOTIDE SEQUENCE</scope>
    <source>
        <strain evidence="2">JCM 4637</strain>
    </source>
</reference>
<accession>A0A919CCR1</accession>